<organism evidence="8 9">
    <name type="scientific">Peiella sedimenti</name>
    <dbReference type="NCBI Taxonomy" id="3061083"/>
    <lineage>
        <taxon>Bacteria</taxon>
        <taxon>Pseudomonadati</taxon>
        <taxon>Pseudomonadota</taxon>
        <taxon>Alphaproteobacteria</taxon>
        <taxon>Caulobacterales</taxon>
        <taxon>Caulobacteraceae</taxon>
        <taxon>Peiella</taxon>
    </lineage>
</organism>
<dbReference type="InterPro" id="IPR020549">
    <property type="entry name" value="YbeY_CS"/>
</dbReference>
<keyword evidence="3 7" id="KW-0479">Metal-binding</keyword>
<comment type="caution">
    <text evidence="8">The sequence shown here is derived from an EMBL/GenBank/DDBJ whole genome shotgun (WGS) entry which is preliminary data.</text>
</comment>
<dbReference type="EMBL" id="JAUKTR010000003">
    <property type="protein sequence ID" value="MDO1559295.1"/>
    <property type="molecule type" value="Genomic_DNA"/>
</dbReference>
<keyword evidence="7" id="KW-0963">Cytoplasm</keyword>
<feature type="binding site" evidence="7">
    <location>
        <position position="123"/>
    </location>
    <ligand>
        <name>Zn(2+)</name>
        <dbReference type="ChEBI" id="CHEBI:29105"/>
        <note>catalytic</note>
    </ligand>
</feature>
<dbReference type="PROSITE" id="PS01306">
    <property type="entry name" value="UPF0054"/>
    <property type="match status" value="1"/>
</dbReference>
<dbReference type="Pfam" id="PF02130">
    <property type="entry name" value="YbeY"/>
    <property type="match status" value="1"/>
</dbReference>
<keyword evidence="7" id="KW-0698">rRNA processing</keyword>
<dbReference type="SUPFAM" id="SSF55486">
    <property type="entry name" value="Metalloproteases ('zincins'), catalytic domain"/>
    <property type="match status" value="1"/>
</dbReference>
<keyword evidence="7" id="KW-0690">Ribosome biogenesis</keyword>
<dbReference type="NCBIfam" id="TIGR00043">
    <property type="entry name" value="rRNA maturation RNase YbeY"/>
    <property type="match status" value="1"/>
</dbReference>
<evidence type="ECO:0000313" key="8">
    <source>
        <dbReference type="EMBL" id="MDO1559295.1"/>
    </source>
</evidence>
<reference evidence="8" key="1">
    <citation type="submission" date="2023-07" db="EMBL/GenBank/DDBJ databases">
        <title>Brevundimonas soil sp. nov., isolated from the soil of chemical plant.</title>
        <authorList>
            <person name="Wu N."/>
        </authorList>
    </citation>
    <scope>NUCLEOTIDE SEQUENCE</scope>
    <source>
        <strain evidence="8">XZ-24</strain>
    </source>
</reference>
<comment type="subcellular location">
    <subcellularLocation>
        <location evidence="7">Cytoplasm</location>
    </subcellularLocation>
</comment>
<evidence type="ECO:0000256" key="1">
    <source>
        <dbReference type="ARBA" id="ARBA00010875"/>
    </source>
</evidence>
<proteinExistence type="inferred from homology"/>
<dbReference type="Gene3D" id="3.40.390.30">
    <property type="entry name" value="Metalloproteases ('zincins'), catalytic domain"/>
    <property type="match status" value="1"/>
</dbReference>
<name>A0ABT8SMC8_9CAUL</name>
<sequence length="157" mass="16673">MNASVEVEIEGLWREWIADVEAVTQRAARAALAAAPDRTSGSITVLLSEDEDVAELNHRFRGKAGPTNVLSFPAGPGAGDHLGDLALALGVCRREAEAQGKRAADHLSHLVVHGVLHLLGMDHQNDAEAETMEQLERTVLAGLGVPDPYASQDDTGH</sequence>
<evidence type="ECO:0000256" key="3">
    <source>
        <dbReference type="ARBA" id="ARBA00022723"/>
    </source>
</evidence>
<comment type="similarity">
    <text evidence="1 7">Belongs to the endoribonuclease YbeY family.</text>
</comment>
<keyword evidence="4 7" id="KW-0255">Endonuclease</keyword>
<dbReference type="RefSeq" id="WP_302109731.1">
    <property type="nucleotide sequence ID" value="NZ_JAUKTR010000003.1"/>
</dbReference>
<dbReference type="InterPro" id="IPR023091">
    <property type="entry name" value="MetalPrtase_cat_dom_sf_prd"/>
</dbReference>
<dbReference type="InterPro" id="IPR002036">
    <property type="entry name" value="YbeY"/>
</dbReference>
<keyword evidence="6 7" id="KW-0862">Zinc</keyword>
<comment type="cofactor">
    <cofactor evidence="7">
        <name>Zn(2+)</name>
        <dbReference type="ChEBI" id="CHEBI:29105"/>
    </cofactor>
    <text evidence="7">Binds 1 zinc ion.</text>
</comment>
<dbReference type="Proteomes" id="UP001169063">
    <property type="component" value="Unassembled WGS sequence"/>
</dbReference>
<gene>
    <name evidence="7 8" type="primary">ybeY</name>
    <name evidence="8" type="ORF">Q0812_07630</name>
</gene>
<dbReference type="PANTHER" id="PTHR46986">
    <property type="entry name" value="ENDORIBONUCLEASE YBEY, CHLOROPLASTIC"/>
    <property type="match status" value="1"/>
</dbReference>
<keyword evidence="9" id="KW-1185">Reference proteome</keyword>
<dbReference type="HAMAP" id="MF_00009">
    <property type="entry name" value="Endoribonucl_YbeY"/>
    <property type="match status" value="1"/>
</dbReference>
<dbReference type="PANTHER" id="PTHR46986:SF1">
    <property type="entry name" value="ENDORIBONUCLEASE YBEY, CHLOROPLASTIC"/>
    <property type="match status" value="1"/>
</dbReference>
<keyword evidence="2 7" id="KW-0540">Nuclease</keyword>
<accession>A0ABT8SMC8</accession>
<feature type="binding site" evidence="7">
    <location>
        <position position="117"/>
    </location>
    <ligand>
        <name>Zn(2+)</name>
        <dbReference type="ChEBI" id="CHEBI:29105"/>
        <note>catalytic</note>
    </ligand>
</feature>
<evidence type="ECO:0000313" key="9">
    <source>
        <dbReference type="Proteomes" id="UP001169063"/>
    </source>
</evidence>
<keyword evidence="5 7" id="KW-0378">Hydrolase</keyword>
<protein>
    <recommendedName>
        <fullName evidence="7">Endoribonuclease YbeY</fullName>
        <ecNumber evidence="7">3.1.-.-</ecNumber>
    </recommendedName>
</protein>
<comment type="function">
    <text evidence="7">Single strand-specific metallo-endoribonuclease involved in late-stage 70S ribosome quality control and in maturation of the 3' terminus of the 16S rRNA.</text>
</comment>
<dbReference type="EC" id="3.1.-.-" evidence="7"/>
<evidence type="ECO:0000256" key="5">
    <source>
        <dbReference type="ARBA" id="ARBA00022801"/>
    </source>
</evidence>
<evidence type="ECO:0000256" key="2">
    <source>
        <dbReference type="ARBA" id="ARBA00022722"/>
    </source>
</evidence>
<feature type="binding site" evidence="7">
    <location>
        <position position="113"/>
    </location>
    <ligand>
        <name>Zn(2+)</name>
        <dbReference type="ChEBI" id="CHEBI:29105"/>
        <note>catalytic</note>
    </ligand>
</feature>
<evidence type="ECO:0000256" key="6">
    <source>
        <dbReference type="ARBA" id="ARBA00022833"/>
    </source>
</evidence>
<evidence type="ECO:0000256" key="4">
    <source>
        <dbReference type="ARBA" id="ARBA00022759"/>
    </source>
</evidence>
<evidence type="ECO:0000256" key="7">
    <source>
        <dbReference type="HAMAP-Rule" id="MF_00009"/>
    </source>
</evidence>